<proteinExistence type="predicted"/>
<sequence>MSRVGRWERRSGVPLLLAVEFLVAYAWPVLDPGLDADLVESATDRAAESAIE</sequence>
<comment type="caution">
    <text evidence="2">The sequence shown here is derived from an EMBL/GenBank/DDBJ whole genome shotgun (WGS) entry which is preliminary data.</text>
</comment>
<keyword evidence="1" id="KW-1133">Transmembrane helix</keyword>
<keyword evidence="3" id="KW-1185">Reference proteome</keyword>
<evidence type="ECO:0000313" key="2">
    <source>
        <dbReference type="EMBL" id="NYG54130.1"/>
    </source>
</evidence>
<reference evidence="2 3" key="1">
    <citation type="submission" date="2020-07" db="EMBL/GenBank/DDBJ databases">
        <title>Sequencing the genomes of 1000 actinobacteria strains.</title>
        <authorList>
            <person name="Klenk H.-P."/>
        </authorList>
    </citation>
    <scope>NUCLEOTIDE SEQUENCE [LARGE SCALE GENOMIC DNA]</scope>
    <source>
        <strain evidence="2 3">DSM 24552</strain>
    </source>
</reference>
<dbReference type="Proteomes" id="UP000544110">
    <property type="component" value="Unassembled WGS sequence"/>
</dbReference>
<name>A0A7Y9RPX4_9ACTN</name>
<accession>A0A7Y9RPX4</accession>
<protein>
    <submittedName>
        <fullName evidence="2">Uncharacterized protein</fullName>
    </submittedName>
</protein>
<keyword evidence="1" id="KW-0472">Membrane</keyword>
<keyword evidence="1" id="KW-0812">Transmembrane</keyword>
<gene>
    <name evidence="2" type="ORF">BJ989_000434</name>
</gene>
<feature type="transmembrane region" description="Helical" evidence="1">
    <location>
        <begin position="12"/>
        <end position="30"/>
    </location>
</feature>
<evidence type="ECO:0000313" key="3">
    <source>
        <dbReference type="Proteomes" id="UP000544110"/>
    </source>
</evidence>
<dbReference type="EMBL" id="JACCAC010000001">
    <property type="protein sequence ID" value="NYG54130.1"/>
    <property type="molecule type" value="Genomic_DNA"/>
</dbReference>
<evidence type="ECO:0000256" key="1">
    <source>
        <dbReference type="SAM" id="Phobius"/>
    </source>
</evidence>
<dbReference type="RefSeq" id="WP_179516817.1">
    <property type="nucleotide sequence ID" value="NZ_JACCAC010000001.1"/>
</dbReference>
<organism evidence="2 3">
    <name type="scientific">Nocardioides perillae</name>
    <dbReference type="NCBI Taxonomy" id="1119534"/>
    <lineage>
        <taxon>Bacteria</taxon>
        <taxon>Bacillati</taxon>
        <taxon>Actinomycetota</taxon>
        <taxon>Actinomycetes</taxon>
        <taxon>Propionibacteriales</taxon>
        <taxon>Nocardioidaceae</taxon>
        <taxon>Nocardioides</taxon>
    </lineage>
</organism>
<dbReference type="AlphaFoldDB" id="A0A7Y9RPX4"/>